<feature type="non-terminal residue" evidence="1">
    <location>
        <position position="166"/>
    </location>
</feature>
<name>A0A9N9D7X4_9GLOM</name>
<organism evidence="1 2">
    <name type="scientific">Acaulospora morrowiae</name>
    <dbReference type="NCBI Taxonomy" id="94023"/>
    <lineage>
        <taxon>Eukaryota</taxon>
        <taxon>Fungi</taxon>
        <taxon>Fungi incertae sedis</taxon>
        <taxon>Mucoromycota</taxon>
        <taxon>Glomeromycotina</taxon>
        <taxon>Glomeromycetes</taxon>
        <taxon>Diversisporales</taxon>
        <taxon>Acaulosporaceae</taxon>
        <taxon>Acaulospora</taxon>
    </lineage>
</organism>
<keyword evidence="2" id="KW-1185">Reference proteome</keyword>
<evidence type="ECO:0000313" key="2">
    <source>
        <dbReference type="Proteomes" id="UP000789342"/>
    </source>
</evidence>
<evidence type="ECO:0000313" key="1">
    <source>
        <dbReference type="EMBL" id="CAG8626028.1"/>
    </source>
</evidence>
<proteinExistence type="predicted"/>
<dbReference type="OrthoDB" id="2423513at2759"/>
<gene>
    <name evidence="1" type="ORF">AMORRO_LOCUS8873</name>
</gene>
<comment type="caution">
    <text evidence="1">The sequence shown here is derived from an EMBL/GenBank/DDBJ whole genome shotgun (WGS) entry which is preliminary data.</text>
</comment>
<accession>A0A9N9D7X4</accession>
<dbReference type="EMBL" id="CAJVPV010008066">
    <property type="protein sequence ID" value="CAG8626028.1"/>
    <property type="molecule type" value="Genomic_DNA"/>
</dbReference>
<dbReference type="AlphaFoldDB" id="A0A9N9D7X4"/>
<protein>
    <submittedName>
        <fullName evidence="1">15772_t:CDS:1</fullName>
    </submittedName>
</protein>
<sequence length="166" mass="20400">MNYSLDSYNFGAKYKEDYQESTGKEIRAAHKEYKVFYTKHHRNHPGVTTDCYAEFLGTLGKQEEQRGEEFECCYWFVLYCKRERGSWDVVSWAELDRRDITEFVVVMKTVPQRIVGMHYKHRHWEKRRKELSKWQELYYMEAVLQRIIRMHYDICWGWEIEQSRSK</sequence>
<reference evidence="1" key="1">
    <citation type="submission" date="2021-06" db="EMBL/GenBank/DDBJ databases">
        <authorList>
            <person name="Kallberg Y."/>
            <person name="Tangrot J."/>
            <person name="Rosling A."/>
        </authorList>
    </citation>
    <scope>NUCLEOTIDE SEQUENCE</scope>
    <source>
        <strain evidence="1">CL551</strain>
    </source>
</reference>
<dbReference type="Proteomes" id="UP000789342">
    <property type="component" value="Unassembled WGS sequence"/>
</dbReference>